<sequence>MNRATLLNIGLLLLVGALITLVRYQTDEGRTGVSTPLTSLTTSEVKRIEIQRLGRDTIELQKTDTQWRLLRPTDHPANTFRVGALLELTTTPSRSRYSVNEADLAALGLEPAQITLQLDQLTLRFGDSEPLNHYRYVIVGETIHLIDDLTYLHLSADWSRFVSPTLLSAERLNHIALPDRTLQLDSDQHWQLSPSEIVMDGDAITALVESWQGAEAIEVTPYRDEPSIATITLTPRGGDTITLKMLATTPELILARAELGIRYHFSAEQAAALLPNLTTELK</sequence>
<dbReference type="Pfam" id="PF14238">
    <property type="entry name" value="DUF4340"/>
    <property type="match status" value="1"/>
</dbReference>
<protein>
    <recommendedName>
        <fullName evidence="2">DUF4340 domain-containing protein</fullName>
    </recommendedName>
</protein>
<evidence type="ECO:0000256" key="1">
    <source>
        <dbReference type="SAM" id="Phobius"/>
    </source>
</evidence>
<dbReference type="InterPro" id="IPR025641">
    <property type="entry name" value="DUF4340"/>
</dbReference>
<comment type="caution">
    <text evidence="3">The sequence shown here is derived from an EMBL/GenBank/DDBJ whole genome shotgun (WGS) entry which is preliminary data.</text>
</comment>
<dbReference type="RefSeq" id="WP_172840040.1">
    <property type="nucleotide sequence ID" value="NZ_MPRL01000001.1"/>
</dbReference>
<dbReference type="EMBL" id="MPRL01000001">
    <property type="protein sequence ID" value="OOZ42345.1"/>
    <property type="molecule type" value="Genomic_DNA"/>
</dbReference>
<evidence type="ECO:0000313" key="3">
    <source>
        <dbReference type="EMBL" id="OOZ42345.1"/>
    </source>
</evidence>
<feature type="transmembrane region" description="Helical" evidence="1">
    <location>
        <begin position="6"/>
        <end position="24"/>
    </location>
</feature>
<organism evidence="3 4">
    <name type="scientific">Solemya pervernicosa gill symbiont</name>
    <dbReference type="NCBI Taxonomy" id="642797"/>
    <lineage>
        <taxon>Bacteria</taxon>
        <taxon>Pseudomonadati</taxon>
        <taxon>Pseudomonadota</taxon>
        <taxon>Gammaproteobacteria</taxon>
        <taxon>sulfur-oxidizing symbionts</taxon>
    </lineage>
</organism>
<reference evidence="3 4" key="1">
    <citation type="submission" date="2016-11" db="EMBL/GenBank/DDBJ databases">
        <title>Mixed transmission modes and dynamic genome evolution in an obligate animal-bacterial symbiosis.</title>
        <authorList>
            <person name="Russell S.L."/>
            <person name="Corbett-Detig R.B."/>
            <person name="Cavanaugh C.M."/>
        </authorList>
    </citation>
    <scope>NUCLEOTIDE SEQUENCE [LARGE SCALE GENOMIC DNA]</scope>
    <source>
        <strain evidence="3">Sveles-Q1</strain>
    </source>
</reference>
<gene>
    <name evidence="3" type="ORF">BOW53_00450</name>
</gene>
<keyword evidence="1" id="KW-0472">Membrane</keyword>
<keyword evidence="4" id="KW-1185">Reference proteome</keyword>
<proteinExistence type="predicted"/>
<name>A0A1T2LB70_9GAMM</name>
<evidence type="ECO:0000313" key="4">
    <source>
        <dbReference type="Proteomes" id="UP000191110"/>
    </source>
</evidence>
<dbReference type="Proteomes" id="UP000191110">
    <property type="component" value="Unassembled WGS sequence"/>
</dbReference>
<feature type="domain" description="DUF4340" evidence="2">
    <location>
        <begin position="67"/>
        <end position="220"/>
    </location>
</feature>
<accession>A0A1T2LB70</accession>
<keyword evidence="1" id="KW-0812">Transmembrane</keyword>
<evidence type="ECO:0000259" key="2">
    <source>
        <dbReference type="Pfam" id="PF14238"/>
    </source>
</evidence>
<keyword evidence="1" id="KW-1133">Transmembrane helix</keyword>
<dbReference type="AlphaFoldDB" id="A0A1T2LB70"/>